<name>A0ABP0ME36_9DINO</name>
<gene>
    <name evidence="1" type="ORF">SCF082_LOCUS27541</name>
</gene>
<comment type="caution">
    <text evidence="1">The sequence shown here is derived from an EMBL/GenBank/DDBJ whole genome shotgun (WGS) entry which is preliminary data.</text>
</comment>
<sequence>MAEVPKENLDALHMILRPEDLGRLAYGGALITDLALGSLETHASSAHATPSQEGRLGGTSSTLDIFGVENRADSKLITYHTYLQERQMYTRTALDLQNKKEDLVLDLQVSHNSCRRLTRQLEAKRKERQSLHQRLLDVRPDDVRTMLSRVLDLTLIEVLHSGCLQRTRFRLNFLTRDLAPLLMPDEDSPWRLFGFTGDQVLTRWANHQLVANEVLEAMSKRNSEEGNVEGEVEWSAREIETYGERCKLVRAMKHLGHLEDDHEGVLFAVIYGAVCANGSNGSQPHPVSLWPLDEKEPEVKAQALCQAIRQAAGTCQTC</sequence>
<evidence type="ECO:0000313" key="2">
    <source>
        <dbReference type="Proteomes" id="UP001642464"/>
    </source>
</evidence>
<proteinExistence type="predicted"/>
<dbReference type="EMBL" id="CAXAMM010021336">
    <property type="protein sequence ID" value="CAK9049739.1"/>
    <property type="molecule type" value="Genomic_DNA"/>
</dbReference>
<dbReference type="Proteomes" id="UP001642464">
    <property type="component" value="Unassembled WGS sequence"/>
</dbReference>
<evidence type="ECO:0000313" key="1">
    <source>
        <dbReference type="EMBL" id="CAK9049739.1"/>
    </source>
</evidence>
<organism evidence="1 2">
    <name type="scientific">Durusdinium trenchii</name>
    <dbReference type="NCBI Taxonomy" id="1381693"/>
    <lineage>
        <taxon>Eukaryota</taxon>
        <taxon>Sar</taxon>
        <taxon>Alveolata</taxon>
        <taxon>Dinophyceae</taxon>
        <taxon>Suessiales</taxon>
        <taxon>Symbiodiniaceae</taxon>
        <taxon>Durusdinium</taxon>
    </lineage>
</organism>
<protein>
    <submittedName>
        <fullName evidence="1">Uncharacterized protein</fullName>
    </submittedName>
</protein>
<accession>A0ABP0ME36</accession>
<keyword evidence="2" id="KW-1185">Reference proteome</keyword>
<reference evidence="1 2" key="1">
    <citation type="submission" date="2024-02" db="EMBL/GenBank/DDBJ databases">
        <authorList>
            <person name="Chen Y."/>
            <person name="Shah S."/>
            <person name="Dougan E. K."/>
            <person name="Thang M."/>
            <person name="Chan C."/>
        </authorList>
    </citation>
    <scope>NUCLEOTIDE SEQUENCE [LARGE SCALE GENOMIC DNA]</scope>
</reference>